<feature type="compositionally biased region" description="Polar residues" evidence="8">
    <location>
        <begin position="377"/>
        <end position="415"/>
    </location>
</feature>
<dbReference type="PROSITE" id="PS50157">
    <property type="entry name" value="ZINC_FINGER_C2H2_2"/>
    <property type="match status" value="2"/>
</dbReference>
<dbReference type="InterPro" id="IPR036236">
    <property type="entry name" value="Znf_C2H2_sf"/>
</dbReference>
<name>A0A6A5WCQ8_9PLEO</name>
<evidence type="ECO:0000256" key="5">
    <source>
        <dbReference type="ARBA" id="ARBA00022833"/>
    </source>
</evidence>
<evidence type="ECO:0000256" key="2">
    <source>
        <dbReference type="ARBA" id="ARBA00022723"/>
    </source>
</evidence>
<evidence type="ECO:0000256" key="6">
    <source>
        <dbReference type="ARBA" id="ARBA00023242"/>
    </source>
</evidence>
<dbReference type="AlphaFoldDB" id="A0A6A5WCQ8"/>
<evidence type="ECO:0000256" key="8">
    <source>
        <dbReference type="SAM" id="MobiDB-lite"/>
    </source>
</evidence>
<evidence type="ECO:0000313" key="11">
    <source>
        <dbReference type="Proteomes" id="UP000799779"/>
    </source>
</evidence>
<dbReference type="PANTHER" id="PTHR40626">
    <property type="entry name" value="MIP31509P"/>
    <property type="match status" value="1"/>
</dbReference>
<dbReference type="InterPro" id="IPR013087">
    <property type="entry name" value="Znf_C2H2_type"/>
</dbReference>
<dbReference type="GO" id="GO:0006351">
    <property type="term" value="P:DNA-templated transcription"/>
    <property type="evidence" value="ECO:0007669"/>
    <property type="project" value="InterPro"/>
</dbReference>
<feature type="domain" description="C2H2-type" evidence="9">
    <location>
        <begin position="228"/>
        <end position="258"/>
    </location>
</feature>
<feature type="region of interest" description="Disordered" evidence="8">
    <location>
        <begin position="1"/>
        <end position="101"/>
    </location>
</feature>
<dbReference type="InterPro" id="IPR051059">
    <property type="entry name" value="VerF-like"/>
</dbReference>
<dbReference type="GO" id="GO:0000981">
    <property type="term" value="F:DNA-binding transcription factor activity, RNA polymerase II-specific"/>
    <property type="evidence" value="ECO:0007669"/>
    <property type="project" value="InterPro"/>
</dbReference>
<dbReference type="OrthoDB" id="9439903at2759"/>
<feature type="compositionally biased region" description="Polar residues" evidence="8">
    <location>
        <begin position="41"/>
        <end position="62"/>
    </location>
</feature>
<dbReference type="PANTHER" id="PTHR40626:SF12">
    <property type="entry name" value="RFEC"/>
    <property type="match status" value="1"/>
</dbReference>
<dbReference type="SMART" id="SM00355">
    <property type="entry name" value="ZnF_C2H2"/>
    <property type="match status" value="2"/>
</dbReference>
<dbReference type="Pfam" id="PF04082">
    <property type="entry name" value="Fungal_trans"/>
    <property type="match status" value="1"/>
</dbReference>
<dbReference type="GO" id="GO:0005634">
    <property type="term" value="C:nucleus"/>
    <property type="evidence" value="ECO:0007669"/>
    <property type="project" value="UniProtKB-SubCell"/>
</dbReference>
<feature type="compositionally biased region" description="Polar residues" evidence="8">
    <location>
        <begin position="327"/>
        <end position="341"/>
    </location>
</feature>
<evidence type="ECO:0000313" key="10">
    <source>
        <dbReference type="EMBL" id="KAF1995416.1"/>
    </source>
</evidence>
<feature type="compositionally biased region" description="Low complexity" evidence="8">
    <location>
        <begin position="872"/>
        <end position="884"/>
    </location>
</feature>
<dbReference type="Proteomes" id="UP000799779">
    <property type="component" value="Unassembled WGS sequence"/>
</dbReference>
<dbReference type="Gene3D" id="3.30.160.60">
    <property type="entry name" value="Classic Zinc Finger"/>
    <property type="match status" value="2"/>
</dbReference>
<dbReference type="GO" id="GO:0000785">
    <property type="term" value="C:chromatin"/>
    <property type="evidence" value="ECO:0007669"/>
    <property type="project" value="TreeGrafter"/>
</dbReference>
<dbReference type="FunFam" id="3.30.160.60:FF:000100">
    <property type="entry name" value="Zinc finger 45-like"/>
    <property type="match status" value="1"/>
</dbReference>
<dbReference type="InterPro" id="IPR007219">
    <property type="entry name" value="XnlR_reg_dom"/>
</dbReference>
<accession>A0A6A5WCQ8</accession>
<dbReference type="SUPFAM" id="SSF57667">
    <property type="entry name" value="beta-beta-alpha zinc fingers"/>
    <property type="match status" value="1"/>
</dbReference>
<keyword evidence="6" id="KW-0539">Nucleus</keyword>
<feature type="region of interest" description="Disordered" evidence="8">
    <location>
        <begin position="115"/>
        <end position="199"/>
    </location>
</feature>
<feature type="compositionally biased region" description="Polar residues" evidence="8">
    <location>
        <begin position="17"/>
        <end position="32"/>
    </location>
</feature>
<keyword evidence="3" id="KW-0677">Repeat</keyword>
<keyword evidence="11" id="KW-1185">Reference proteome</keyword>
<dbReference type="GO" id="GO:0000978">
    <property type="term" value="F:RNA polymerase II cis-regulatory region sequence-specific DNA binding"/>
    <property type="evidence" value="ECO:0007669"/>
    <property type="project" value="InterPro"/>
</dbReference>
<feature type="region of interest" description="Disordered" evidence="8">
    <location>
        <begin position="325"/>
        <end position="350"/>
    </location>
</feature>
<comment type="subcellular location">
    <subcellularLocation>
        <location evidence="1">Nucleus</location>
    </subcellularLocation>
</comment>
<protein>
    <recommendedName>
        <fullName evidence="9">C2H2-type domain-containing protein</fullName>
    </recommendedName>
</protein>
<evidence type="ECO:0000256" key="1">
    <source>
        <dbReference type="ARBA" id="ARBA00004123"/>
    </source>
</evidence>
<organism evidence="10 11">
    <name type="scientific">Amniculicola lignicola CBS 123094</name>
    <dbReference type="NCBI Taxonomy" id="1392246"/>
    <lineage>
        <taxon>Eukaryota</taxon>
        <taxon>Fungi</taxon>
        <taxon>Dikarya</taxon>
        <taxon>Ascomycota</taxon>
        <taxon>Pezizomycotina</taxon>
        <taxon>Dothideomycetes</taxon>
        <taxon>Pleosporomycetidae</taxon>
        <taxon>Pleosporales</taxon>
        <taxon>Amniculicolaceae</taxon>
        <taxon>Amniculicola</taxon>
    </lineage>
</organism>
<feature type="region of interest" description="Disordered" evidence="8">
    <location>
        <begin position="859"/>
        <end position="887"/>
    </location>
</feature>
<gene>
    <name evidence="10" type="ORF">P154DRAFT_548506</name>
</gene>
<evidence type="ECO:0000256" key="7">
    <source>
        <dbReference type="PROSITE-ProRule" id="PRU00042"/>
    </source>
</evidence>
<dbReference type="EMBL" id="ML977639">
    <property type="protein sequence ID" value="KAF1995416.1"/>
    <property type="molecule type" value="Genomic_DNA"/>
</dbReference>
<feature type="compositionally biased region" description="Polar residues" evidence="8">
    <location>
        <begin position="258"/>
        <end position="270"/>
    </location>
</feature>
<dbReference type="PROSITE" id="PS00028">
    <property type="entry name" value="ZINC_FINGER_C2H2_1"/>
    <property type="match status" value="1"/>
</dbReference>
<sequence length="1021" mass="112041">MDDRYRQAGLPNPAGGQYQSLAQSYNASQGNLPTLPPLHGNGTQFPSIYGHNSNPQQSMAPHSSSTSAPSSTGTTIPSIASQHPPLRPIQPSPSSYMLPTSSYSSAQSLLSTSAAHSNAHHLAPAPLSNGMQDSRNGGLGLTSHSQLYAHAPLLPNQDPEPLHVVGQQGRRGVLPTHPGRPQPTAGKPPTNPNKNAEGKYECPHCNKTYLHLKHLKRHLLRHTGERPYQCHLCKDTFSRSDILKRHFQKCSIRRGNPTGANHLQHAQNHLQKNRPPAGPEPNSYMNHMGTSGAYTDNAYGNSLVGMHPMPSMPTEPSPYGDGLPPMSAQSLSARTSRSNSLIRPGTGVEEHRRSMSALEFANTRINYNGNDFRGSNGIPSNLSQDMSAYSSPQAQHSGNGSSAATPYSYDHTVNQSDMSQNNMPMKTEGSNSATYGRPTLPNVDGMPNTHDNTLRWNTSYTEQQDNFLMNSSMASGPNPGNTSGEHSHDSMFSGLYSNATGFVDNNSLFDNWITDASDPLPHKTSRLVAYCYPNSSILLPGSHDAHGYDALKGILTAENVKHFLEGYKNFHCHWPMLHMPSFNPLMANDGLVLAMVCIGAVYSDKLGVQDVRWLMELVKTAVYRSTQASSLPLSSGHNVEDFPSGVNLGIEEIYALVLIQTLFIWHGDRDQRAQGREGFQLLADIARRANLLDLIEPGQQGCSILHQPGPIQGNETSTWTWDTWADQEKRVRLMYQIWLIDVALTVFFNVPPEFDIYKIKLPLPADDAAWEAKTSEDCARAIGLRGEIDQSKNTTGSRRAKQIGMREALASLRNGTFPRQSTNVYSKFILIHAILVQIYQIQRQQLSNTGSTAYGGLTPLTSSGASTPHADGSSSTRSSGNSGSATPIDGVNSQYSLSMRRIVGAIELWKLTWDADMQVQYQQYQRRLGYCRDAIHYYYLAKVFLRNPRPEEWCAPSDVRCSQVFNLLKQIKNHVASEQIQKGFGLGSVATVDDAYGLADLTLDMKLLFTPINSPNTQGNG</sequence>
<keyword evidence="2" id="KW-0479">Metal-binding</keyword>
<keyword evidence="5" id="KW-0862">Zinc</keyword>
<feature type="region of interest" description="Disordered" evidence="8">
    <location>
        <begin position="376"/>
        <end position="415"/>
    </location>
</feature>
<evidence type="ECO:0000256" key="4">
    <source>
        <dbReference type="ARBA" id="ARBA00022771"/>
    </source>
</evidence>
<feature type="region of interest" description="Disordered" evidence="8">
    <location>
        <begin position="257"/>
        <end position="282"/>
    </location>
</feature>
<feature type="compositionally biased region" description="Low complexity" evidence="8">
    <location>
        <begin position="92"/>
        <end position="101"/>
    </location>
</feature>
<dbReference type="GO" id="GO:0008270">
    <property type="term" value="F:zinc ion binding"/>
    <property type="evidence" value="ECO:0007669"/>
    <property type="project" value="UniProtKB-KW"/>
</dbReference>
<evidence type="ECO:0000259" key="9">
    <source>
        <dbReference type="PROSITE" id="PS50157"/>
    </source>
</evidence>
<proteinExistence type="predicted"/>
<evidence type="ECO:0000256" key="3">
    <source>
        <dbReference type="ARBA" id="ARBA00022737"/>
    </source>
</evidence>
<dbReference type="CDD" id="cd12148">
    <property type="entry name" value="fungal_TF_MHR"/>
    <property type="match status" value="1"/>
</dbReference>
<keyword evidence="4 7" id="KW-0863">Zinc-finger</keyword>
<feature type="domain" description="C2H2-type" evidence="9">
    <location>
        <begin position="200"/>
        <end position="227"/>
    </location>
</feature>
<feature type="compositionally biased region" description="Low complexity" evidence="8">
    <location>
        <begin position="63"/>
        <end position="81"/>
    </location>
</feature>
<reference evidence="10" key="1">
    <citation type="journal article" date="2020" name="Stud. Mycol.">
        <title>101 Dothideomycetes genomes: a test case for predicting lifestyles and emergence of pathogens.</title>
        <authorList>
            <person name="Haridas S."/>
            <person name="Albert R."/>
            <person name="Binder M."/>
            <person name="Bloem J."/>
            <person name="Labutti K."/>
            <person name="Salamov A."/>
            <person name="Andreopoulos B."/>
            <person name="Baker S."/>
            <person name="Barry K."/>
            <person name="Bills G."/>
            <person name="Bluhm B."/>
            <person name="Cannon C."/>
            <person name="Castanera R."/>
            <person name="Culley D."/>
            <person name="Daum C."/>
            <person name="Ezra D."/>
            <person name="Gonzalez J."/>
            <person name="Henrissat B."/>
            <person name="Kuo A."/>
            <person name="Liang C."/>
            <person name="Lipzen A."/>
            <person name="Lutzoni F."/>
            <person name="Magnuson J."/>
            <person name="Mondo S."/>
            <person name="Nolan M."/>
            <person name="Ohm R."/>
            <person name="Pangilinan J."/>
            <person name="Park H.-J."/>
            <person name="Ramirez L."/>
            <person name="Alfaro M."/>
            <person name="Sun H."/>
            <person name="Tritt A."/>
            <person name="Yoshinaga Y."/>
            <person name="Zwiers L.-H."/>
            <person name="Turgeon B."/>
            <person name="Goodwin S."/>
            <person name="Spatafora J."/>
            <person name="Crous P."/>
            <person name="Grigoriev I."/>
        </authorList>
    </citation>
    <scope>NUCLEOTIDE SEQUENCE</scope>
    <source>
        <strain evidence="10">CBS 123094</strain>
    </source>
</reference>